<keyword evidence="1" id="KW-1015">Disulfide bond</keyword>
<dbReference type="RefSeq" id="WP_010779006.1">
    <property type="nucleotide sequence ID" value="NZ_ASWH01000002.1"/>
</dbReference>
<dbReference type="CDD" id="cd03032">
    <property type="entry name" value="ArsC_Spx"/>
    <property type="match status" value="1"/>
</dbReference>
<dbReference type="AlphaFoldDB" id="R2XU83"/>
<dbReference type="Proteomes" id="UP000014160">
    <property type="component" value="Unassembled WGS sequence"/>
</dbReference>
<evidence type="ECO:0000256" key="2">
    <source>
        <dbReference type="ARBA" id="ARBA00023284"/>
    </source>
</evidence>
<dbReference type="Pfam" id="PF03960">
    <property type="entry name" value="ArsC"/>
    <property type="match status" value="1"/>
</dbReference>
<dbReference type="Proteomes" id="UP000013750">
    <property type="component" value="Unassembled WGS sequence"/>
</dbReference>
<evidence type="ECO:0000256" key="3">
    <source>
        <dbReference type="PROSITE-ProRule" id="PRU01282"/>
    </source>
</evidence>
<evidence type="ECO:0000313" key="6">
    <source>
        <dbReference type="Proteomes" id="UP000013750"/>
    </source>
</evidence>
<sequence length="141" mass="16543">MIKLYGSASCNSCRKAKAWLEKQGLDFEERNIISEPLTKRELKEILSLTETGTDEIIATRSKVYQKFSFDFNELSFNELVAVIEENPSLLKRPIIMNETKLQIGYSEEDIHQFVPRKVRRVYSKKMTETLFYLELEKQKVV</sequence>
<dbReference type="InterPro" id="IPR006660">
    <property type="entry name" value="Arsenate_reductase-like"/>
</dbReference>
<dbReference type="OrthoDB" id="9794155at2"/>
<dbReference type="InterPro" id="IPR036249">
    <property type="entry name" value="Thioredoxin-like_sf"/>
</dbReference>
<dbReference type="InterPro" id="IPR006504">
    <property type="entry name" value="Tscrpt_reg_Spx/MgsR"/>
</dbReference>
<protein>
    <submittedName>
        <fullName evidence="4">Spx/MgsR family transcriptional regulator</fullName>
    </submittedName>
</protein>
<dbReference type="EMBL" id="ASWH01000002">
    <property type="protein sequence ID" value="EOW79664.1"/>
    <property type="molecule type" value="Genomic_DNA"/>
</dbReference>
<dbReference type="NCBIfam" id="NF002459">
    <property type="entry name" value="PRK01655.1"/>
    <property type="match status" value="1"/>
</dbReference>
<dbReference type="PANTHER" id="PTHR30041:SF7">
    <property type="entry name" value="GLOBAL TRANSCRIPTIONAL REGULATOR SPX"/>
    <property type="match status" value="1"/>
</dbReference>
<comment type="similarity">
    <text evidence="3">Belongs to the ArsC family.</text>
</comment>
<keyword evidence="7" id="KW-1185">Reference proteome</keyword>
<dbReference type="NCBIfam" id="TIGR01617">
    <property type="entry name" value="arsC_related"/>
    <property type="match status" value="1"/>
</dbReference>
<name>R2XU83_9ENTE</name>
<dbReference type="SUPFAM" id="SSF52833">
    <property type="entry name" value="Thioredoxin-like"/>
    <property type="match status" value="1"/>
</dbReference>
<dbReference type="HOGENOM" id="CLU_116644_1_1_9"/>
<dbReference type="PANTHER" id="PTHR30041">
    <property type="entry name" value="ARSENATE REDUCTASE"/>
    <property type="match status" value="1"/>
</dbReference>
<dbReference type="Gene3D" id="3.40.30.10">
    <property type="entry name" value="Glutaredoxin"/>
    <property type="match status" value="1"/>
</dbReference>
<organism evidence="4 6">
    <name type="scientific">Enterococcus gilvus ATCC BAA-350</name>
    <dbReference type="NCBI Taxonomy" id="1158614"/>
    <lineage>
        <taxon>Bacteria</taxon>
        <taxon>Bacillati</taxon>
        <taxon>Bacillota</taxon>
        <taxon>Bacilli</taxon>
        <taxon>Lactobacillales</taxon>
        <taxon>Enterococcaceae</taxon>
        <taxon>Enterococcus</taxon>
    </lineage>
</organism>
<comment type="caution">
    <text evidence="4">The sequence shown here is derived from an EMBL/GenBank/DDBJ whole genome shotgun (WGS) entry which is preliminary data.</text>
</comment>
<evidence type="ECO:0000313" key="5">
    <source>
        <dbReference type="EMBL" id="EOW79664.1"/>
    </source>
</evidence>
<keyword evidence="2" id="KW-0676">Redox-active center</keyword>
<gene>
    <name evidence="5" type="ORF">I592_03804</name>
    <name evidence="4" type="ORF">UKC_00557</name>
</gene>
<accession>R2XU83</accession>
<reference evidence="5 7" key="2">
    <citation type="submission" date="2013-03" db="EMBL/GenBank/DDBJ databases">
        <title>The Genome Sequence of Enterococcus gilvus ATCC BAA-350 (PacBio/Illumina hybrid assembly).</title>
        <authorList>
            <consortium name="The Broad Institute Genomics Platform"/>
            <consortium name="The Broad Institute Genome Sequencing Center for Infectious Disease"/>
            <person name="Earl A."/>
            <person name="Russ C."/>
            <person name="Gilmore M."/>
            <person name="Surin D."/>
            <person name="Walker B."/>
            <person name="Young S."/>
            <person name="Zeng Q."/>
            <person name="Gargeya S."/>
            <person name="Fitzgerald M."/>
            <person name="Haas B."/>
            <person name="Abouelleil A."/>
            <person name="Allen A.W."/>
            <person name="Alvarado L."/>
            <person name="Arachchi H.M."/>
            <person name="Berlin A.M."/>
            <person name="Chapman S.B."/>
            <person name="Gainer-Dewar J."/>
            <person name="Goldberg J."/>
            <person name="Griggs A."/>
            <person name="Gujja S."/>
            <person name="Hansen M."/>
            <person name="Howarth C."/>
            <person name="Imamovic A."/>
            <person name="Ireland A."/>
            <person name="Larimer J."/>
            <person name="McCowan C."/>
            <person name="Murphy C."/>
            <person name="Pearson M."/>
            <person name="Poon T.W."/>
            <person name="Priest M."/>
            <person name="Roberts A."/>
            <person name="Saif S."/>
            <person name="Shea T."/>
            <person name="Sisk P."/>
            <person name="Sykes S."/>
            <person name="Wortman J."/>
            <person name="Nusbaum C."/>
            <person name="Birren B."/>
        </authorList>
    </citation>
    <scope>NUCLEOTIDE SEQUENCE [LARGE SCALE GENOMIC DNA]</scope>
    <source>
        <strain evidence="5 7">ATCC BAA-350</strain>
    </source>
</reference>
<evidence type="ECO:0000256" key="1">
    <source>
        <dbReference type="ARBA" id="ARBA00023157"/>
    </source>
</evidence>
<dbReference type="PROSITE" id="PS51354">
    <property type="entry name" value="GLUTAREDOXIN_2"/>
    <property type="match status" value="1"/>
</dbReference>
<evidence type="ECO:0000313" key="7">
    <source>
        <dbReference type="Proteomes" id="UP000014160"/>
    </source>
</evidence>
<dbReference type="EMBL" id="AJDQ01000003">
    <property type="protein sequence ID" value="EOI58484.1"/>
    <property type="molecule type" value="Genomic_DNA"/>
</dbReference>
<reference evidence="4 6" key="1">
    <citation type="submission" date="2013-02" db="EMBL/GenBank/DDBJ databases">
        <title>The Genome Sequence of Enterococcus gilvus ATCC BAA-350.</title>
        <authorList>
            <consortium name="The Broad Institute Genome Sequencing Platform"/>
            <consortium name="The Broad Institute Genome Sequencing Center for Infectious Disease"/>
            <person name="Earl A.M."/>
            <person name="Gilmore M.S."/>
            <person name="Lebreton F."/>
            <person name="Walker B."/>
            <person name="Young S.K."/>
            <person name="Zeng Q."/>
            <person name="Gargeya S."/>
            <person name="Fitzgerald M."/>
            <person name="Haas B."/>
            <person name="Abouelleil A."/>
            <person name="Alvarado L."/>
            <person name="Arachchi H.M."/>
            <person name="Berlin A.M."/>
            <person name="Chapman S.B."/>
            <person name="Dewar J."/>
            <person name="Goldberg J."/>
            <person name="Griggs A."/>
            <person name="Gujja S."/>
            <person name="Hansen M."/>
            <person name="Howarth C."/>
            <person name="Imamovic A."/>
            <person name="Larimer J."/>
            <person name="McCowan C."/>
            <person name="Murphy C."/>
            <person name="Neiman D."/>
            <person name="Pearson M."/>
            <person name="Priest M."/>
            <person name="Roberts A."/>
            <person name="Saif S."/>
            <person name="Shea T."/>
            <person name="Sisk P."/>
            <person name="Sykes S."/>
            <person name="Wortman J."/>
            <person name="Nusbaum C."/>
            <person name="Birren B."/>
        </authorList>
    </citation>
    <scope>NUCLEOTIDE SEQUENCE [LARGE SCALE GENOMIC DNA]</scope>
    <source>
        <strain evidence="4 6">ATCC BAA-350</strain>
    </source>
</reference>
<proteinExistence type="inferred from homology"/>
<dbReference type="eggNOG" id="COG1393">
    <property type="taxonomic scope" value="Bacteria"/>
</dbReference>
<dbReference type="PATRIC" id="fig|1158614.3.peg.572"/>
<dbReference type="PROSITE" id="PS51353">
    <property type="entry name" value="ARSC"/>
    <property type="match status" value="1"/>
</dbReference>
<evidence type="ECO:0000313" key="4">
    <source>
        <dbReference type="EMBL" id="EOI58484.1"/>
    </source>
</evidence>